<evidence type="ECO:0000259" key="13">
    <source>
        <dbReference type="PROSITE" id="PS51480"/>
    </source>
</evidence>
<feature type="binding site" evidence="12">
    <location>
        <position position="112"/>
    </location>
    <ligand>
        <name>substrate</name>
    </ligand>
</feature>
<dbReference type="InterPro" id="IPR004006">
    <property type="entry name" value="DhaK_dom"/>
</dbReference>
<dbReference type="UniPathway" id="UPA00617">
    <property type="reaction ID" value="UER00669"/>
</dbReference>
<dbReference type="GO" id="GO:0019588">
    <property type="term" value="P:anaerobic glycerol catabolic process"/>
    <property type="evidence" value="ECO:0007669"/>
    <property type="project" value="UniProtKB-UniPathway"/>
</dbReference>
<dbReference type="Gene3D" id="3.30.1180.20">
    <property type="entry name" value="Dihydroxyacetone kinase, domain 2"/>
    <property type="match status" value="1"/>
</dbReference>
<evidence type="ECO:0000313" key="16">
    <source>
        <dbReference type="Proteomes" id="UP000431533"/>
    </source>
</evidence>
<keyword evidence="7" id="KW-0319">Glycerol metabolism</keyword>
<dbReference type="SUPFAM" id="SSF101473">
    <property type="entry name" value="DhaL-like"/>
    <property type="match status" value="1"/>
</dbReference>
<dbReference type="PROSITE" id="PS51480">
    <property type="entry name" value="DHAL"/>
    <property type="match status" value="1"/>
</dbReference>
<dbReference type="SMART" id="SM01120">
    <property type="entry name" value="Dak2"/>
    <property type="match status" value="1"/>
</dbReference>
<dbReference type="InterPro" id="IPR036117">
    <property type="entry name" value="DhaL_dom_sf"/>
</dbReference>
<keyword evidence="8" id="KW-0067">ATP-binding</keyword>
<evidence type="ECO:0000256" key="4">
    <source>
        <dbReference type="ARBA" id="ARBA00022679"/>
    </source>
</evidence>
<evidence type="ECO:0000256" key="3">
    <source>
        <dbReference type="ARBA" id="ARBA00008757"/>
    </source>
</evidence>
<evidence type="ECO:0000256" key="1">
    <source>
        <dbReference type="ARBA" id="ARBA00003264"/>
    </source>
</evidence>
<evidence type="ECO:0000259" key="14">
    <source>
        <dbReference type="PROSITE" id="PS51481"/>
    </source>
</evidence>
<evidence type="ECO:0000313" key="15">
    <source>
        <dbReference type="EMBL" id="TVY26238.1"/>
    </source>
</evidence>
<dbReference type="PANTHER" id="PTHR28629:SF1">
    <property type="entry name" value="YALI0F01606P"/>
    <property type="match status" value="1"/>
</dbReference>
<dbReference type="GO" id="GO:0005829">
    <property type="term" value="C:cytosol"/>
    <property type="evidence" value="ECO:0007669"/>
    <property type="project" value="TreeGrafter"/>
</dbReference>
<dbReference type="OrthoDB" id="1724672at2759"/>
<protein>
    <submittedName>
        <fullName evidence="15">Dihydroxyacetone kinase</fullName>
    </submittedName>
</protein>
<comment type="catalytic activity">
    <reaction evidence="10">
        <text>dihydroxyacetone + ATP = dihydroxyacetone phosphate + ADP + H(+)</text>
        <dbReference type="Rhea" id="RHEA:15773"/>
        <dbReference type="ChEBI" id="CHEBI:15378"/>
        <dbReference type="ChEBI" id="CHEBI:16016"/>
        <dbReference type="ChEBI" id="CHEBI:30616"/>
        <dbReference type="ChEBI" id="CHEBI:57642"/>
        <dbReference type="ChEBI" id="CHEBI:456216"/>
        <dbReference type="EC" id="2.7.1.29"/>
    </reaction>
</comment>
<sequence length="602" mass="63324">MSSKHYFPETAVNTLVPRALKALVAANPSLALIESERVVFNTNHDESIVAVISGGGSGHEPSWSAYVGDGLLASVACGDIFASPSMKQVLSAIASSPSRKGTILLITNYTGDNLHFGLAAERALAVGLTPKVTVLPATDDVSIGKSKSGKVGRRGLAGNSITMKAIGAAAARNFGFEQCVEIGKAVNSQLATIGSALDHCHVPGRQNHESIPDDTCIAGAGIHNEPGAQRLTPFPSVEDLIDHLLKLVCDPNDPERGYVKFGDNDDVVLFINNYGGISNLELGALTQEIIEQLDAKWHIKPVKIYAGTFESSLNGPGFCVTLCNISTAATACKLSSSELLDLLSDPTAAPAWPNVLSNTSTKVTGKVIQRNNNVSTRPKISSSEDILEAFYLVDPSLLDRVVRQGCVKAIAAELSLTKWDMVMGDGDCGEAVFGVSTDIIKLLDSGVAKTGSIFDVLYSIIDAVDNMGGTLGAIFGIFLAALATSLRTSSTQSLSNPAPPSSQGYARAIGQATEKLKNYTGAREGDRTVMDVLLPFAAAFESSADFGKAVAVAKEKAEATRYLKPKFGRASYVGKGGKEQELPDPGAWALMEMLSGMLEGID</sequence>
<dbReference type="RefSeq" id="XP_031005026.1">
    <property type="nucleotide sequence ID" value="XM_031149896.1"/>
</dbReference>
<dbReference type="EMBL" id="QGMH01000074">
    <property type="protein sequence ID" value="TVY26238.1"/>
    <property type="molecule type" value="Genomic_DNA"/>
</dbReference>
<keyword evidence="4" id="KW-0808">Transferase</keyword>
<dbReference type="Gene3D" id="3.40.50.10440">
    <property type="entry name" value="Dihydroxyacetone kinase, domain 1"/>
    <property type="match status" value="1"/>
</dbReference>
<evidence type="ECO:0000256" key="12">
    <source>
        <dbReference type="PIRSR" id="PIRSR612734-2"/>
    </source>
</evidence>
<evidence type="ECO:0000256" key="5">
    <source>
        <dbReference type="ARBA" id="ARBA00022741"/>
    </source>
</evidence>
<name>A0A8H8R0L1_9HELO</name>
<feature type="domain" description="DhaK" evidence="14">
    <location>
        <begin position="11"/>
        <end position="352"/>
    </location>
</feature>
<dbReference type="InterPro" id="IPR012734">
    <property type="entry name" value="DhaK_ATP"/>
</dbReference>
<dbReference type="InterPro" id="IPR004007">
    <property type="entry name" value="DhaL_dom"/>
</dbReference>
<keyword evidence="6 15" id="KW-0418">Kinase</keyword>
<evidence type="ECO:0000256" key="11">
    <source>
        <dbReference type="PIRSR" id="PIRSR612734-1"/>
    </source>
</evidence>
<dbReference type="PANTHER" id="PTHR28629">
    <property type="entry name" value="TRIOKINASE/FMN CYCLASE"/>
    <property type="match status" value="1"/>
</dbReference>
<dbReference type="GO" id="GO:0050354">
    <property type="term" value="F:triokinase activity"/>
    <property type="evidence" value="ECO:0007669"/>
    <property type="project" value="UniProtKB-EC"/>
</dbReference>
<evidence type="ECO:0000256" key="9">
    <source>
        <dbReference type="ARBA" id="ARBA00047974"/>
    </source>
</evidence>
<dbReference type="Pfam" id="PF02734">
    <property type="entry name" value="Dak2"/>
    <property type="match status" value="1"/>
</dbReference>
<keyword evidence="16" id="KW-1185">Reference proteome</keyword>
<dbReference type="GO" id="GO:0004371">
    <property type="term" value="F:glycerone kinase activity"/>
    <property type="evidence" value="ECO:0007669"/>
    <property type="project" value="UniProtKB-EC"/>
</dbReference>
<dbReference type="PROSITE" id="PS51481">
    <property type="entry name" value="DHAK"/>
    <property type="match status" value="1"/>
</dbReference>
<reference evidence="15 16" key="1">
    <citation type="submission" date="2018-05" db="EMBL/GenBank/DDBJ databases">
        <title>Genome sequencing and assembly of the regulated plant pathogen Lachnellula willkommii and related sister species for the development of diagnostic species identification markers.</title>
        <authorList>
            <person name="Giroux E."/>
            <person name="Bilodeau G."/>
        </authorList>
    </citation>
    <scope>NUCLEOTIDE SEQUENCE [LARGE SCALE GENOMIC DNA]</scope>
    <source>
        <strain evidence="15 16">CBS 185.66</strain>
    </source>
</reference>
<comment type="catalytic activity">
    <reaction evidence="9">
        <text>D-glyceraldehyde + ATP = D-glyceraldehyde 3-phosphate + ADP + H(+)</text>
        <dbReference type="Rhea" id="RHEA:13941"/>
        <dbReference type="ChEBI" id="CHEBI:15378"/>
        <dbReference type="ChEBI" id="CHEBI:17378"/>
        <dbReference type="ChEBI" id="CHEBI:30616"/>
        <dbReference type="ChEBI" id="CHEBI:59776"/>
        <dbReference type="ChEBI" id="CHEBI:456216"/>
        <dbReference type="EC" id="2.7.1.28"/>
    </reaction>
</comment>
<accession>A0A8H8R0L1</accession>
<evidence type="ECO:0000256" key="6">
    <source>
        <dbReference type="ARBA" id="ARBA00022777"/>
    </source>
</evidence>
<comment type="pathway">
    <text evidence="2">Polyol metabolism; glycerol fermentation; glycerone phosphate from glycerol (oxidative route): step 2/2.</text>
</comment>
<comment type="similarity">
    <text evidence="3">Belongs to the dihydroxyacetone kinase (DAK) family.</text>
</comment>
<proteinExistence type="inferred from homology"/>
<dbReference type="Pfam" id="PF02733">
    <property type="entry name" value="Dak1"/>
    <property type="match status" value="1"/>
</dbReference>
<dbReference type="AlphaFoldDB" id="A0A8H8R0L1"/>
<dbReference type="NCBIfam" id="TIGR02361">
    <property type="entry name" value="dak_ATP"/>
    <property type="match status" value="1"/>
</dbReference>
<feature type="domain" description="DhaL" evidence="13">
    <location>
        <begin position="396"/>
        <end position="599"/>
    </location>
</feature>
<dbReference type="InterPro" id="IPR050861">
    <property type="entry name" value="Dihydroxyacetone_Kinase"/>
</dbReference>
<feature type="binding site" evidence="12">
    <location>
        <begin position="56"/>
        <end position="59"/>
    </location>
    <ligand>
        <name>substrate</name>
    </ligand>
</feature>
<feature type="active site" description="Tele-hemiaminal-histidine intermediate" evidence="11">
    <location>
        <position position="223"/>
    </location>
</feature>
<evidence type="ECO:0000256" key="2">
    <source>
        <dbReference type="ARBA" id="ARBA00004778"/>
    </source>
</evidence>
<evidence type="ECO:0000256" key="10">
    <source>
        <dbReference type="ARBA" id="ARBA00048898"/>
    </source>
</evidence>
<comment type="function">
    <text evidence="1">Catalyzes both the phosphorylation of dihydroxyacetone and of glyceraldehyde.</text>
</comment>
<organism evidence="15 16">
    <name type="scientific">Lachnellula hyalina</name>
    <dbReference type="NCBI Taxonomy" id="1316788"/>
    <lineage>
        <taxon>Eukaryota</taxon>
        <taxon>Fungi</taxon>
        <taxon>Dikarya</taxon>
        <taxon>Ascomycota</taxon>
        <taxon>Pezizomycotina</taxon>
        <taxon>Leotiomycetes</taxon>
        <taxon>Helotiales</taxon>
        <taxon>Lachnaceae</taxon>
        <taxon>Lachnellula</taxon>
    </lineage>
</organism>
<keyword evidence="5" id="KW-0547">Nucleotide-binding</keyword>
<dbReference type="SUPFAM" id="SSF82549">
    <property type="entry name" value="DAK1/DegV-like"/>
    <property type="match status" value="1"/>
</dbReference>
<dbReference type="Gene3D" id="1.25.40.340">
    <property type="match status" value="1"/>
</dbReference>
<comment type="caution">
    <text evidence="15">The sequence shown here is derived from an EMBL/GenBank/DDBJ whole genome shotgun (WGS) entry which is preliminary data.</text>
</comment>
<dbReference type="FunFam" id="3.30.1180.20:FF:000001">
    <property type="entry name" value="Dihydroxyacetone kinase 1"/>
    <property type="match status" value="1"/>
</dbReference>
<evidence type="ECO:0000256" key="8">
    <source>
        <dbReference type="ARBA" id="ARBA00022840"/>
    </source>
</evidence>
<evidence type="ECO:0000256" key="7">
    <source>
        <dbReference type="ARBA" id="ARBA00022798"/>
    </source>
</evidence>
<dbReference type="FunFam" id="3.40.50.10440:FF:000001">
    <property type="entry name" value="Dihydroxyacetone kinase, DhaK subunit"/>
    <property type="match status" value="1"/>
</dbReference>
<dbReference type="GO" id="GO:0005524">
    <property type="term" value="F:ATP binding"/>
    <property type="evidence" value="ECO:0007669"/>
    <property type="project" value="UniProtKB-KW"/>
</dbReference>
<dbReference type="Proteomes" id="UP000431533">
    <property type="component" value="Unassembled WGS sequence"/>
</dbReference>
<gene>
    <name evidence="15" type="primary">DAK</name>
    <name evidence="15" type="ORF">LHYA1_G004944</name>
</gene>
<dbReference type="GeneID" id="41985142"/>